<evidence type="ECO:0000256" key="2">
    <source>
        <dbReference type="ARBA" id="ARBA00024446"/>
    </source>
</evidence>
<evidence type="ECO:0000313" key="5">
    <source>
        <dbReference type="Proteomes" id="UP000009315"/>
    </source>
</evidence>
<dbReference type="Pfam" id="PF00936">
    <property type="entry name" value="BMC"/>
    <property type="match status" value="1"/>
</dbReference>
<keyword evidence="5" id="KW-1185">Reference proteome</keyword>
<proteinExistence type="predicted"/>
<comment type="subcellular location">
    <subcellularLocation>
        <location evidence="1">Bacterial microcompartment</location>
    </subcellularLocation>
</comment>
<protein>
    <submittedName>
        <fullName evidence="4">Microcompartments protein</fullName>
    </submittedName>
</protein>
<evidence type="ECO:0000256" key="1">
    <source>
        <dbReference type="ARBA" id="ARBA00024322"/>
    </source>
</evidence>
<evidence type="ECO:0000259" key="3">
    <source>
        <dbReference type="SMART" id="SM00877"/>
    </source>
</evidence>
<dbReference type="InterPro" id="IPR037233">
    <property type="entry name" value="CcmK-like_sf"/>
</dbReference>
<accession>K8E895</accession>
<dbReference type="Proteomes" id="UP000009315">
    <property type="component" value="Unassembled WGS sequence"/>
</dbReference>
<dbReference type="STRING" id="1121428.DESHY_120087"/>
<dbReference type="AlphaFoldDB" id="K8E895"/>
<keyword evidence="2" id="KW-1283">Bacterial microcompartment</keyword>
<dbReference type="EMBL" id="CAOS01000004">
    <property type="protein sequence ID" value="CCO07723.1"/>
    <property type="molecule type" value="Genomic_DNA"/>
</dbReference>
<feature type="domain" description="Bacterial microcompartment" evidence="3">
    <location>
        <begin position="33"/>
        <end position="105"/>
    </location>
</feature>
<sequence>MEYRIIKSPSKGALDIILRRKSSALEINVENCDAVGLVQGRLIDMVCAADIAEKAAGVVVADIRGQCPQHLIMIAVFGDTAAVETAIQEIKYKLNDEKVKPYARSQSN</sequence>
<gene>
    <name evidence="4" type="ORF">DESHY_120087</name>
</gene>
<dbReference type="SUPFAM" id="SSF143414">
    <property type="entry name" value="CcmK-like"/>
    <property type="match status" value="1"/>
</dbReference>
<dbReference type="OrthoDB" id="3182611at2"/>
<name>K8E895_9FIRM</name>
<evidence type="ECO:0000313" key="4">
    <source>
        <dbReference type="EMBL" id="CCO07723.1"/>
    </source>
</evidence>
<dbReference type="eggNOG" id="ENOG50330UD">
    <property type="taxonomic scope" value="Bacteria"/>
</dbReference>
<reference evidence="4 5" key="1">
    <citation type="journal article" date="2013" name="Genome Announc.">
        <title>Genome Sequence of the Sulfate-Reducing Bacterium Desulfotomaculum hydrothermale Lam5(T).</title>
        <authorList>
            <person name="Amin O."/>
            <person name="Fardeau M.L."/>
            <person name="Valette O."/>
            <person name="Hirschler-Rea A."/>
            <person name="Barbe V."/>
            <person name="Medigue C."/>
            <person name="Vacherie B."/>
            <person name="Ollivier B."/>
            <person name="Bertin P.N."/>
            <person name="Dolla A."/>
        </authorList>
    </citation>
    <scope>NUCLEOTIDE SEQUENCE [LARGE SCALE GENOMIC DNA]</scope>
    <source>
        <strain evidence="5">Lam5 / DSM 18033</strain>
    </source>
</reference>
<comment type="caution">
    <text evidence="4">The sequence shown here is derived from an EMBL/GenBank/DDBJ whole genome shotgun (WGS) entry which is preliminary data.</text>
</comment>
<dbReference type="InterPro" id="IPR000249">
    <property type="entry name" value="BMC_dom"/>
</dbReference>
<dbReference type="GO" id="GO:0031469">
    <property type="term" value="C:bacterial microcompartment"/>
    <property type="evidence" value="ECO:0007669"/>
    <property type="project" value="UniProtKB-SubCell"/>
</dbReference>
<dbReference type="RefSeq" id="WP_008410736.1">
    <property type="nucleotide sequence ID" value="NZ_CAOS01000004.1"/>
</dbReference>
<dbReference type="SMART" id="SM00877">
    <property type="entry name" value="BMC"/>
    <property type="match status" value="1"/>
</dbReference>
<organism evidence="4 5">
    <name type="scientific">Desulforamulus hydrothermalis Lam5 = DSM 18033</name>
    <dbReference type="NCBI Taxonomy" id="1121428"/>
    <lineage>
        <taxon>Bacteria</taxon>
        <taxon>Bacillati</taxon>
        <taxon>Bacillota</taxon>
        <taxon>Clostridia</taxon>
        <taxon>Eubacteriales</taxon>
        <taxon>Peptococcaceae</taxon>
        <taxon>Desulforamulus</taxon>
    </lineage>
</organism>
<dbReference type="Gene3D" id="3.30.70.1710">
    <property type="match status" value="1"/>
</dbReference>